<dbReference type="Gramene" id="AET4Gv20320100.15">
    <property type="protein sequence ID" value="AET4Gv20320100.15"/>
    <property type="gene ID" value="AET4Gv20320100"/>
</dbReference>
<reference evidence="1" key="4">
    <citation type="submission" date="2019-03" db="UniProtKB">
        <authorList>
            <consortium name="EnsemblPlants"/>
        </authorList>
    </citation>
    <scope>IDENTIFICATION</scope>
</reference>
<sequence length="58" mass="6699">MLFLMLQPFPVELKGRWKKLNGVPSVTFKTSQDYKGAVKEKMLWIHSGRGELPTMYQG</sequence>
<dbReference type="Proteomes" id="UP000015105">
    <property type="component" value="Chromosome 4D"/>
</dbReference>
<organism evidence="1 2">
    <name type="scientific">Aegilops tauschii subsp. strangulata</name>
    <name type="common">Goatgrass</name>
    <dbReference type="NCBI Taxonomy" id="200361"/>
    <lineage>
        <taxon>Eukaryota</taxon>
        <taxon>Viridiplantae</taxon>
        <taxon>Streptophyta</taxon>
        <taxon>Embryophyta</taxon>
        <taxon>Tracheophyta</taxon>
        <taxon>Spermatophyta</taxon>
        <taxon>Magnoliopsida</taxon>
        <taxon>Liliopsida</taxon>
        <taxon>Poales</taxon>
        <taxon>Poaceae</taxon>
        <taxon>BOP clade</taxon>
        <taxon>Pooideae</taxon>
        <taxon>Triticodae</taxon>
        <taxon>Triticeae</taxon>
        <taxon>Triticinae</taxon>
        <taxon>Aegilops</taxon>
    </lineage>
</organism>
<keyword evidence="2" id="KW-1185">Reference proteome</keyword>
<reference evidence="1" key="3">
    <citation type="journal article" date="2017" name="Nature">
        <title>Genome sequence of the progenitor of the wheat D genome Aegilops tauschii.</title>
        <authorList>
            <person name="Luo M.C."/>
            <person name="Gu Y.Q."/>
            <person name="Puiu D."/>
            <person name="Wang H."/>
            <person name="Twardziok S.O."/>
            <person name="Deal K.R."/>
            <person name="Huo N."/>
            <person name="Zhu T."/>
            <person name="Wang L."/>
            <person name="Wang Y."/>
            <person name="McGuire P.E."/>
            <person name="Liu S."/>
            <person name="Long H."/>
            <person name="Ramasamy R.K."/>
            <person name="Rodriguez J.C."/>
            <person name="Van S.L."/>
            <person name="Yuan L."/>
            <person name="Wang Z."/>
            <person name="Xia Z."/>
            <person name="Xiao L."/>
            <person name="Anderson O.D."/>
            <person name="Ouyang S."/>
            <person name="Liang Y."/>
            <person name="Zimin A.V."/>
            <person name="Pertea G."/>
            <person name="Qi P."/>
            <person name="Bennetzen J.L."/>
            <person name="Dai X."/>
            <person name="Dawson M.W."/>
            <person name="Muller H.G."/>
            <person name="Kugler K."/>
            <person name="Rivarola-Duarte L."/>
            <person name="Spannagl M."/>
            <person name="Mayer K.F.X."/>
            <person name="Lu F.H."/>
            <person name="Bevan M.W."/>
            <person name="Leroy P."/>
            <person name="Li P."/>
            <person name="You F.M."/>
            <person name="Sun Q."/>
            <person name="Liu Z."/>
            <person name="Lyons E."/>
            <person name="Wicker T."/>
            <person name="Salzberg S.L."/>
            <person name="Devos K.M."/>
            <person name="Dvorak J."/>
        </authorList>
    </citation>
    <scope>NUCLEOTIDE SEQUENCE [LARGE SCALE GENOMIC DNA]</scope>
    <source>
        <strain evidence="1">cv. AL8/78</strain>
    </source>
</reference>
<proteinExistence type="predicted"/>
<reference evidence="2" key="2">
    <citation type="journal article" date="2017" name="Nat. Plants">
        <title>The Aegilops tauschii genome reveals multiple impacts of transposons.</title>
        <authorList>
            <person name="Zhao G."/>
            <person name="Zou C."/>
            <person name="Li K."/>
            <person name="Wang K."/>
            <person name="Li T."/>
            <person name="Gao L."/>
            <person name="Zhang X."/>
            <person name="Wang H."/>
            <person name="Yang Z."/>
            <person name="Liu X."/>
            <person name="Jiang W."/>
            <person name="Mao L."/>
            <person name="Kong X."/>
            <person name="Jiao Y."/>
            <person name="Jia J."/>
        </authorList>
    </citation>
    <scope>NUCLEOTIDE SEQUENCE [LARGE SCALE GENOMIC DNA]</scope>
    <source>
        <strain evidence="2">cv. AL8/78</strain>
    </source>
</reference>
<dbReference type="AlphaFoldDB" id="A0A453HVE0"/>
<evidence type="ECO:0000313" key="1">
    <source>
        <dbReference type="EnsemblPlants" id="AET4Gv20320100.15"/>
    </source>
</evidence>
<protein>
    <submittedName>
        <fullName evidence="1">Uncharacterized protein</fullName>
    </submittedName>
</protein>
<accession>A0A453HVE0</accession>
<dbReference type="EnsemblPlants" id="AET4Gv20320100.15">
    <property type="protein sequence ID" value="AET4Gv20320100.15"/>
    <property type="gene ID" value="AET4Gv20320100"/>
</dbReference>
<reference evidence="2" key="1">
    <citation type="journal article" date="2014" name="Science">
        <title>Ancient hybridizations among the ancestral genomes of bread wheat.</title>
        <authorList>
            <consortium name="International Wheat Genome Sequencing Consortium,"/>
            <person name="Marcussen T."/>
            <person name="Sandve S.R."/>
            <person name="Heier L."/>
            <person name="Spannagl M."/>
            <person name="Pfeifer M."/>
            <person name="Jakobsen K.S."/>
            <person name="Wulff B.B."/>
            <person name="Steuernagel B."/>
            <person name="Mayer K.F."/>
            <person name="Olsen O.A."/>
        </authorList>
    </citation>
    <scope>NUCLEOTIDE SEQUENCE [LARGE SCALE GENOMIC DNA]</scope>
    <source>
        <strain evidence="2">cv. AL8/78</strain>
    </source>
</reference>
<evidence type="ECO:0000313" key="2">
    <source>
        <dbReference type="Proteomes" id="UP000015105"/>
    </source>
</evidence>
<reference evidence="1" key="5">
    <citation type="journal article" date="2021" name="G3 (Bethesda)">
        <title>Aegilops tauschii genome assembly Aet v5.0 features greater sequence contiguity and improved annotation.</title>
        <authorList>
            <person name="Wang L."/>
            <person name="Zhu T."/>
            <person name="Rodriguez J.C."/>
            <person name="Deal K.R."/>
            <person name="Dubcovsky J."/>
            <person name="McGuire P.E."/>
            <person name="Lux T."/>
            <person name="Spannagl M."/>
            <person name="Mayer K.F.X."/>
            <person name="Baldrich P."/>
            <person name="Meyers B.C."/>
            <person name="Huo N."/>
            <person name="Gu Y.Q."/>
            <person name="Zhou H."/>
            <person name="Devos K.M."/>
            <person name="Bennetzen J.L."/>
            <person name="Unver T."/>
            <person name="Budak H."/>
            <person name="Gulick P.J."/>
            <person name="Galiba G."/>
            <person name="Kalapos B."/>
            <person name="Nelson D.R."/>
            <person name="Li P."/>
            <person name="You F.M."/>
            <person name="Luo M.C."/>
            <person name="Dvorak J."/>
        </authorList>
    </citation>
    <scope>NUCLEOTIDE SEQUENCE [LARGE SCALE GENOMIC DNA]</scope>
    <source>
        <strain evidence="1">cv. AL8/78</strain>
    </source>
</reference>
<name>A0A453HVE0_AEGTS</name>